<name>A0A2H1EAH2_9FLAO</name>
<dbReference type="OrthoDB" id="1183903at2"/>
<dbReference type="AlphaFoldDB" id="A0A2H1EAH2"/>
<gene>
    <name evidence="1" type="ORF">MARIT_2003</name>
</gene>
<accession>A0A2H1EAH2</accession>
<dbReference type="GeneID" id="47723487"/>
<dbReference type="KEGG" id="tmar:MARIT_2003"/>
<dbReference type="RefSeq" id="WP_100211388.1">
    <property type="nucleotide sequence ID" value="NZ_CP138495.1"/>
</dbReference>
<dbReference type="Proteomes" id="UP000231564">
    <property type="component" value="Chromosome MARIT"/>
</dbReference>
<evidence type="ECO:0000313" key="1">
    <source>
        <dbReference type="EMBL" id="SFZ83312.1"/>
    </source>
</evidence>
<organism evidence="1 2">
    <name type="scientific">Tenacibaculum maritimum NCIMB 2154</name>
    <dbReference type="NCBI Taxonomy" id="1349785"/>
    <lineage>
        <taxon>Bacteria</taxon>
        <taxon>Pseudomonadati</taxon>
        <taxon>Bacteroidota</taxon>
        <taxon>Flavobacteriia</taxon>
        <taxon>Flavobacteriales</taxon>
        <taxon>Flavobacteriaceae</taxon>
        <taxon>Tenacibaculum</taxon>
    </lineage>
</organism>
<dbReference type="EMBL" id="LT634361">
    <property type="protein sequence ID" value="SFZ83312.1"/>
    <property type="molecule type" value="Genomic_DNA"/>
</dbReference>
<protein>
    <submittedName>
        <fullName evidence="1">Uncharacterized protein</fullName>
    </submittedName>
</protein>
<reference evidence="1 2" key="1">
    <citation type="submission" date="2016-11" db="EMBL/GenBank/DDBJ databases">
        <authorList>
            <person name="Jaros S."/>
            <person name="Januszkiewicz K."/>
            <person name="Wedrychowicz H."/>
        </authorList>
    </citation>
    <scope>NUCLEOTIDE SEQUENCE [LARGE SCALE GENOMIC DNA]</scope>
    <source>
        <strain evidence="1">NCIMB 2154T</strain>
    </source>
</reference>
<evidence type="ECO:0000313" key="2">
    <source>
        <dbReference type="Proteomes" id="UP000231564"/>
    </source>
</evidence>
<keyword evidence="2" id="KW-1185">Reference proteome</keyword>
<proteinExistence type="predicted"/>
<sequence length="238" mass="27566">MKVDNILNIYHTGEISKLDFKGLKEVSYVYHDKNGGKHNLGTFDVVKAQKWKKGSSIYKKEWKKIKVGKDVRYYKYDIGKVPLIKLKLPISYDKNGIKITLKDNTDREYINPEAYACLLGALAENDYKDVAINGFTSKDGTGAPSVSHYNGIAGDFRYLRKDKRNTALHINTSPNDLDVDRTEKFIDALIKFGWSSFYSYDIILNKKTFRLKESHTTHLAHHHHHLHLRKENFNPNYK</sequence>